<dbReference type="InterPro" id="IPR001480">
    <property type="entry name" value="Bulb-type_lectin_dom"/>
</dbReference>
<evidence type="ECO:0000313" key="5">
    <source>
        <dbReference type="Proteomes" id="UP001595990"/>
    </source>
</evidence>
<dbReference type="SUPFAM" id="SSF51110">
    <property type="entry name" value="alpha-D-mannose-specific plant lectins"/>
    <property type="match status" value="1"/>
</dbReference>
<sequence>MSLRTRRPTVTRPASAAAAVLLAATGLLATGGAANAAMPAAVSAAMPRAATPAASDTLANGGTLTPGTSLTSGDTRLVMQQNGDLALYTTSADGAEDRQPRWHSGTTGEGNKAELRADGNLVVTAPDGGALWQSRTGSDDCRHMPWTKLTVRSGGDMSILATTDSEAPYFVRLWSASYGLQFPCGSPAR</sequence>
<feature type="region of interest" description="Disordered" evidence="1">
    <location>
        <begin position="54"/>
        <end position="74"/>
    </location>
</feature>
<dbReference type="InterPro" id="IPR036426">
    <property type="entry name" value="Bulb-type_lectin_dom_sf"/>
</dbReference>
<gene>
    <name evidence="4" type="ORF">ACFPEN_30455</name>
</gene>
<evidence type="ECO:0000259" key="3">
    <source>
        <dbReference type="PROSITE" id="PS50927"/>
    </source>
</evidence>
<dbReference type="PROSITE" id="PS50927">
    <property type="entry name" value="BULB_LECTIN"/>
    <property type="match status" value="1"/>
</dbReference>
<dbReference type="Gene3D" id="2.90.10.10">
    <property type="entry name" value="Bulb-type lectin domain"/>
    <property type="match status" value="1"/>
</dbReference>
<dbReference type="SMART" id="SM00108">
    <property type="entry name" value="B_lectin"/>
    <property type="match status" value="1"/>
</dbReference>
<accession>A0ABV9BTJ9</accession>
<proteinExistence type="predicted"/>
<protein>
    <recommendedName>
        <fullName evidence="3">Bulb-type lectin domain-containing protein</fullName>
    </recommendedName>
</protein>
<feature type="compositionally biased region" description="Low complexity" evidence="1">
    <location>
        <begin position="61"/>
        <end position="73"/>
    </location>
</feature>
<evidence type="ECO:0000256" key="2">
    <source>
        <dbReference type="SAM" id="SignalP"/>
    </source>
</evidence>
<feature type="signal peptide" evidence="2">
    <location>
        <begin position="1"/>
        <end position="36"/>
    </location>
</feature>
<organism evidence="4 5">
    <name type="scientific">Streptomyces ehimensis</name>
    <dbReference type="NCBI Taxonomy" id="68195"/>
    <lineage>
        <taxon>Bacteria</taxon>
        <taxon>Bacillati</taxon>
        <taxon>Actinomycetota</taxon>
        <taxon>Actinomycetes</taxon>
        <taxon>Kitasatosporales</taxon>
        <taxon>Streptomycetaceae</taxon>
        <taxon>Streptomyces</taxon>
    </lineage>
</organism>
<feature type="domain" description="Bulb-type lectin" evidence="3">
    <location>
        <begin position="55"/>
        <end position="172"/>
    </location>
</feature>
<comment type="caution">
    <text evidence="4">The sequence shown here is derived from an EMBL/GenBank/DDBJ whole genome shotgun (WGS) entry which is preliminary data.</text>
</comment>
<reference evidence="5" key="1">
    <citation type="journal article" date="2019" name="Int. J. Syst. Evol. Microbiol.">
        <title>The Global Catalogue of Microorganisms (GCM) 10K type strain sequencing project: providing services to taxonomists for standard genome sequencing and annotation.</title>
        <authorList>
            <consortium name="The Broad Institute Genomics Platform"/>
            <consortium name="The Broad Institute Genome Sequencing Center for Infectious Disease"/>
            <person name="Wu L."/>
            <person name="Ma J."/>
        </authorList>
    </citation>
    <scope>NUCLEOTIDE SEQUENCE [LARGE SCALE GENOMIC DNA]</scope>
    <source>
        <strain evidence="5">CECT 8064</strain>
    </source>
</reference>
<dbReference type="Proteomes" id="UP001595990">
    <property type="component" value="Unassembled WGS sequence"/>
</dbReference>
<feature type="chain" id="PRO_5047106886" description="Bulb-type lectin domain-containing protein" evidence="2">
    <location>
        <begin position="37"/>
        <end position="189"/>
    </location>
</feature>
<evidence type="ECO:0000313" key="4">
    <source>
        <dbReference type="EMBL" id="MFC4517228.1"/>
    </source>
</evidence>
<keyword evidence="2" id="KW-0732">Signal</keyword>
<name>A0ABV9BTJ9_9ACTN</name>
<dbReference type="RefSeq" id="WP_417923937.1">
    <property type="nucleotide sequence ID" value="NZ_JBHSFS010000018.1"/>
</dbReference>
<keyword evidence="5" id="KW-1185">Reference proteome</keyword>
<dbReference type="EMBL" id="JBHSFS010000018">
    <property type="protein sequence ID" value="MFC4517228.1"/>
    <property type="molecule type" value="Genomic_DNA"/>
</dbReference>
<evidence type="ECO:0000256" key="1">
    <source>
        <dbReference type="SAM" id="MobiDB-lite"/>
    </source>
</evidence>
<feature type="region of interest" description="Disordered" evidence="1">
    <location>
        <begin position="92"/>
        <end position="113"/>
    </location>
</feature>